<protein>
    <submittedName>
        <fullName evidence="8">Sigma-70 family RNA polymerase sigma factor</fullName>
    </submittedName>
</protein>
<keyword evidence="2" id="KW-0805">Transcription regulation</keyword>
<proteinExistence type="inferred from homology"/>
<dbReference type="KEGG" id="grc:GI584_18605"/>
<evidence type="ECO:0000256" key="5">
    <source>
        <dbReference type="ARBA" id="ARBA00023163"/>
    </source>
</evidence>
<evidence type="ECO:0000256" key="2">
    <source>
        <dbReference type="ARBA" id="ARBA00023015"/>
    </source>
</evidence>
<feature type="domain" description="RNA polymerase sigma-70 region 2" evidence="6">
    <location>
        <begin position="27"/>
        <end position="87"/>
    </location>
</feature>
<dbReference type="Pfam" id="PF08281">
    <property type="entry name" value="Sigma70_r4_2"/>
    <property type="match status" value="1"/>
</dbReference>
<dbReference type="EMBL" id="CP045915">
    <property type="protein sequence ID" value="QGH35938.1"/>
    <property type="molecule type" value="Genomic_DNA"/>
</dbReference>
<dbReference type="Pfam" id="PF04542">
    <property type="entry name" value="Sigma70_r2"/>
    <property type="match status" value="1"/>
</dbReference>
<dbReference type="PANTHER" id="PTHR43133:SF8">
    <property type="entry name" value="RNA POLYMERASE SIGMA FACTOR HI_1459-RELATED"/>
    <property type="match status" value="1"/>
</dbReference>
<dbReference type="InterPro" id="IPR039425">
    <property type="entry name" value="RNA_pol_sigma-70-like"/>
</dbReference>
<feature type="domain" description="RNA polymerase sigma factor 70 region 4 type 2" evidence="7">
    <location>
        <begin position="113"/>
        <end position="163"/>
    </location>
</feature>
<gene>
    <name evidence="8" type="ORF">GI584_18605</name>
</gene>
<dbReference type="AlphaFoldDB" id="A0A5Q2TT29"/>
<keyword evidence="5" id="KW-0804">Transcription</keyword>
<reference evidence="8 9" key="1">
    <citation type="submission" date="2019-11" db="EMBL/GenBank/DDBJ databases">
        <title>Gracilibacillus salitolerans sp. nov., a moderate halophile isolated from a saline soil in northwest China.</title>
        <authorList>
            <person name="Gan L."/>
        </authorList>
    </citation>
    <scope>NUCLEOTIDE SEQUENCE [LARGE SCALE GENOMIC DNA]</scope>
    <source>
        <strain evidence="8 9">SCU50</strain>
    </source>
</reference>
<dbReference type="SUPFAM" id="SSF88659">
    <property type="entry name" value="Sigma3 and sigma4 domains of RNA polymerase sigma factors"/>
    <property type="match status" value="1"/>
</dbReference>
<dbReference type="InterPro" id="IPR013324">
    <property type="entry name" value="RNA_pol_sigma_r3/r4-like"/>
</dbReference>
<dbReference type="NCBIfam" id="TIGR02937">
    <property type="entry name" value="sigma70-ECF"/>
    <property type="match status" value="1"/>
</dbReference>
<evidence type="ECO:0000259" key="7">
    <source>
        <dbReference type="Pfam" id="PF08281"/>
    </source>
</evidence>
<evidence type="ECO:0000313" key="9">
    <source>
        <dbReference type="Proteomes" id="UP000339690"/>
    </source>
</evidence>
<dbReference type="InterPro" id="IPR013249">
    <property type="entry name" value="RNA_pol_sigma70_r4_t2"/>
</dbReference>
<dbReference type="SUPFAM" id="SSF88946">
    <property type="entry name" value="Sigma2 domain of RNA polymerase sigma factors"/>
    <property type="match status" value="1"/>
</dbReference>
<keyword evidence="3" id="KW-0731">Sigma factor</keyword>
<dbReference type="GO" id="GO:0006352">
    <property type="term" value="P:DNA-templated transcription initiation"/>
    <property type="evidence" value="ECO:0007669"/>
    <property type="project" value="InterPro"/>
</dbReference>
<accession>A0A5Q2TT29</accession>
<sequence length="233" mass="26989">MNELNANKSFSADEGGHHVEVERQLHHFYPKLKKYSYFLAKNKWDAEDLIQETFFKAMKYYHSSEISAALLNKIAYHEWIDTVKKRKVEVFKTLEDESKEYTACKADRLIDLVKLLVNNLTPKQAVIFMLKEAFSYQSKEIANLLDTTEMAVKSTLHRAKKRLNNDTSLQSIDSFWKEEEREKLFELLYQSLQAEDPVILIDCISTLHSLAETSKLAQPTHSGSPLNMYSMAA</sequence>
<dbReference type="Gene3D" id="1.10.10.10">
    <property type="entry name" value="Winged helix-like DNA-binding domain superfamily/Winged helix DNA-binding domain"/>
    <property type="match status" value="1"/>
</dbReference>
<evidence type="ECO:0000313" key="8">
    <source>
        <dbReference type="EMBL" id="QGH35938.1"/>
    </source>
</evidence>
<dbReference type="PANTHER" id="PTHR43133">
    <property type="entry name" value="RNA POLYMERASE ECF-TYPE SIGMA FACTO"/>
    <property type="match status" value="1"/>
</dbReference>
<keyword evidence="4" id="KW-0238">DNA-binding</keyword>
<dbReference type="InterPro" id="IPR014284">
    <property type="entry name" value="RNA_pol_sigma-70_dom"/>
</dbReference>
<evidence type="ECO:0000256" key="4">
    <source>
        <dbReference type="ARBA" id="ARBA00023125"/>
    </source>
</evidence>
<dbReference type="InterPro" id="IPR036388">
    <property type="entry name" value="WH-like_DNA-bd_sf"/>
</dbReference>
<comment type="similarity">
    <text evidence="1">Belongs to the sigma-70 factor family. ECF subfamily.</text>
</comment>
<evidence type="ECO:0000256" key="3">
    <source>
        <dbReference type="ARBA" id="ARBA00023082"/>
    </source>
</evidence>
<evidence type="ECO:0000256" key="1">
    <source>
        <dbReference type="ARBA" id="ARBA00010641"/>
    </source>
</evidence>
<name>A0A5Q2TT29_9BACI</name>
<dbReference type="InterPro" id="IPR007627">
    <property type="entry name" value="RNA_pol_sigma70_r2"/>
</dbReference>
<evidence type="ECO:0000259" key="6">
    <source>
        <dbReference type="Pfam" id="PF04542"/>
    </source>
</evidence>
<dbReference type="GO" id="GO:0003677">
    <property type="term" value="F:DNA binding"/>
    <property type="evidence" value="ECO:0007669"/>
    <property type="project" value="UniProtKB-KW"/>
</dbReference>
<dbReference type="GO" id="GO:0016987">
    <property type="term" value="F:sigma factor activity"/>
    <property type="evidence" value="ECO:0007669"/>
    <property type="project" value="UniProtKB-KW"/>
</dbReference>
<dbReference type="Proteomes" id="UP000339690">
    <property type="component" value="Chromosome"/>
</dbReference>
<dbReference type="Gene3D" id="1.10.1740.10">
    <property type="match status" value="1"/>
</dbReference>
<keyword evidence="9" id="KW-1185">Reference proteome</keyword>
<dbReference type="InterPro" id="IPR013325">
    <property type="entry name" value="RNA_pol_sigma_r2"/>
</dbReference>
<organism evidence="8 9">
    <name type="scientific">Gracilibacillus salitolerans</name>
    <dbReference type="NCBI Taxonomy" id="2663022"/>
    <lineage>
        <taxon>Bacteria</taxon>
        <taxon>Bacillati</taxon>
        <taxon>Bacillota</taxon>
        <taxon>Bacilli</taxon>
        <taxon>Bacillales</taxon>
        <taxon>Bacillaceae</taxon>
        <taxon>Gracilibacillus</taxon>
    </lineage>
</organism>